<feature type="region of interest" description="Disordered" evidence="1">
    <location>
        <begin position="219"/>
        <end position="247"/>
    </location>
</feature>
<sequence>MVHKISPSCSVFETNLKAFSFEVVVAGLVLHLQGSSFEDSLRWIATLKAAINNSPPDETDPLLSEALRLEDTFYYADFETKQPLGVVLERSKEWAIVKLANPELSQVSVGSALASVNGESVVLKAYEETIAMLTGWKPPLNLIFRRAPVKEGWLKKAGVGKKASKWKNVWVDLREGKLSWFKLGPGGTLLGAMPMIGSAVALDPETEKFLRIRYLKSSREDDRSAVDYSGEEPTVPRARGQPTKQRT</sequence>
<organism evidence="3 4">
    <name type="scientific">Ectocarpus siliculosus</name>
    <name type="common">Brown alga</name>
    <name type="synonym">Conferva siliculosa</name>
    <dbReference type="NCBI Taxonomy" id="2880"/>
    <lineage>
        <taxon>Eukaryota</taxon>
        <taxon>Sar</taxon>
        <taxon>Stramenopiles</taxon>
        <taxon>Ochrophyta</taxon>
        <taxon>PX clade</taxon>
        <taxon>Phaeophyceae</taxon>
        <taxon>Ectocarpales</taxon>
        <taxon>Ectocarpaceae</taxon>
        <taxon>Ectocarpus</taxon>
    </lineage>
</organism>
<evidence type="ECO:0000313" key="3">
    <source>
        <dbReference type="EMBL" id="CBJ30717.1"/>
    </source>
</evidence>
<evidence type="ECO:0000259" key="2">
    <source>
        <dbReference type="PROSITE" id="PS50003"/>
    </source>
</evidence>
<evidence type="ECO:0000313" key="4">
    <source>
        <dbReference type="Proteomes" id="UP000002630"/>
    </source>
</evidence>
<evidence type="ECO:0000256" key="1">
    <source>
        <dbReference type="SAM" id="MobiDB-lite"/>
    </source>
</evidence>
<keyword evidence="4" id="KW-1185">Reference proteome</keyword>
<dbReference type="Gene3D" id="2.30.29.30">
    <property type="entry name" value="Pleckstrin-homology domain (PH domain)/Phosphotyrosine-binding domain (PTB)"/>
    <property type="match status" value="1"/>
</dbReference>
<accession>D7FRC6</accession>
<dbReference type="EMBL" id="FN649752">
    <property type="protein sequence ID" value="CBJ30717.1"/>
    <property type="molecule type" value="Genomic_DNA"/>
</dbReference>
<dbReference type="EMBL" id="FN648390">
    <property type="protein sequence ID" value="CBJ30717.1"/>
    <property type="molecule type" value="Genomic_DNA"/>
</dbReference>
<dbReference type="PROSITE" id="PS50003">
    <property type="entry name" value="PH_DOMAIN"/>
    <property type="match status" value="1"/>
</dbReference>
<dbReference type="Proteomes" id="UP000002630">
    <property type="component" value="Linkage Group LG27"/>
</dbReference>
<protein>
    <recommendedName>
        <fullName evidence="2">PH domain-containing protein</fullName>
    </recommendedName>
</protein>
<dbReference type="InterPro" id="IPR001849">
    <property type="entry name" value="PH_domain"/>
</dbReference>
<proteinExistence type="predicted"/>
<gene>
    <name evidence="3" type="ORF">Esi_0212_0062</name>
</gene>
<reference evidence="3 4" key="1">
    <citation type="journal article" date="2010" name="Nature">
        <title>The Ectocarpus genome and the independent evolution of multicellularity in brown algae.</title>
        <authorList>
            <person name="Cock J.M."/>
            <person name="Sterck L."/>
            <person name="Rouze P."/>
            <person name="Scornet D."/>
            <person name="Allen A.E."/>
            <person name="Amoutzias G."/>
            <person name="Anthouard V."/>
            <person name="Artiguenave F."/>
            <person name="Aury J.M."/>
            <person name="Badger J.H."/>
            <person name="Beszteri B."/>
            <person name="Billiau K."/>
            <person name="Bonnet E."/>
            <person name="Bothwell J.H."/>
            <person name="Bowler C."/>
            <person name="Boyen C."/>
            <person name="Brownlee C."/>
            <person name="Carrano C.J."/>
            <person name="Charrier B."/>
            <person name="Cho G.Y."/>
            <person name="Coelho S.M."/>
            <person name="Collen J."/>
            <person name="Corre E."/>
            <person name="Da Silva C."/>
            <person name="Delage L."/>
            <person name="Delaroque N."/>
            <person name="Dittami S.M."/>
            <person name="Doulbeau S."/>
            <person name="Elias M."/>
            <person name="Farnham G."/>
            <person name="Gachon C.M."/>
            <person name="Gschloessl B."/>
            <person name="Heesch S."/>
            <person name="Jabbari K."/>
            <person name="Jubin C."/>
            <person name="Kawai H."/>
            <person name="Kimura K."/>
            <person name="Kloareg B."/>
            <person name="Kupper F.C."/>
            <person name="Lang D."/>
            <person name="Le Bail A."/>
            <person name="Leblanc C."/>
            <person name="Lerouge P."/>
            <person name="Lohr M."/>
            <person name="Lopez P.J."/>
            <person name="Martens C."/>
            <person name="Maumus F."/>
            <person name="Michel G."/>
            <person name="Miranda-Saavedra D."/>
            <person name="Morales J."/>
            <person name="Moreau H."/>
            <person name="Motomura T."/>
            <person name="Nagasato C."/>
            <person name="Napoli C.A."/>
            <person name="Nelson D.R."/>
            <person name="Nyvall-Collen P."/>
            <person name="Peters A.F."/>
            <person name="Pommier C."/>
            <person name="Potin P."/>
            <person name="Poulain J."/>
            <person name="Quesneville H."/>
            <person name="Read B."/>
            <person name="Rensing S.A."/>
            <person name="Ritter A."/>
            <person name="Rousvoal S."/>
            <person name="Samanta M."/>
            <person name="Samson G."/>
            <person name="Schroeder D.C."/>
            <person name="Segurens B."/>
            <person name="Strittmatter M."/>
            <person name="Tonon T."/>
            <person name="Tregear J.W."/>
            <person name="Valentin K."/>
            <person name="von Dassow P."/>
            <person name="Yamagishi T."/>
            <person name="Van de Peer Y."/>
            <person name="Wincker P."/>
        </authorList>
    </citation>
    <scope>NUCLEOTIDE SEQUENCE [LARGE SCALE GENOMIC DNA]</scope>
    <source>
        <strain evidence="4">Ec32 / CCAP1310/4</strain>
    </source>
</reference>
<feature type="domain" description="PH" evidence="2">
    <location>
        <begin position="1"/>
        <end position="52"/>
    </location>
</feature>
<name>D7FRC6_ECTSI</name>
<dbReference type="InterPro" id="IPR011993">
    <property type="entry name" value="PH-like_dom_sf"/>
</dbReference>
<dbReference type="OrthoDB" id="73680at2759"/>
<dbReference type="SUPFAM" id="SSF50729">
    <property type="entry name" value="PH domain-like"/>
    <property type="match status" value="1"/>
</dbReference>
<dbReference type="AlphaFoldDB" id="D7FRC6"/>
<dbReference type="InParanoid" id="D7FRC6"/>